<evidence type="ECO:0000256" key="4">
    <source>
        <dbReference type="ARBA" id="ARBA00022777"/>
    </source>
</evidence>
<organism evidence="10">
    <name type="scientific">freshwater metagenome</name>
    <dbReference type="NCBI Taxonomy" id="449393"/>
    <lineage>
        <taxon>unclassified sequences</taxon>
        <taxon>metagenomes</taxon>
        <taxon>ecological metagenomes</taxon>
    </lineage>
</organism>
<dbReference type="Gene3D" id="3.40.50.300">
    <property type="entry name" value="P-loop containing nucleotide triphosphate hydrolases"/>
    <property type="match status" value="1"/>
</dbReference>
<evidence type="ECO:0000256" key="1">
    <source>
        <dbReference type="ARBA" id="ARBA00022605"/>
    </source>
</evidence>
<dbReference type="InterPro" id="IPR027417">
    <property type="entry name" value="P-loop_NTPase"/>
</dbReference>
<dbReference type="GO" id="GO:0008652">
    <property type="term" value="P:amino acid biosynthetic process"/>
    <property type="evidence" value="ECO:0007669"/>
    <property type="project" value="UniProtKB-KW"/>
</dbReference>
<evidence type="ECO:0000313" key="9">
    <source>
        <dbReference type="EMBL" id="CAB4978233.1"/>
    </source>
</evidence>
<dbReference type="PRINTS" id="PR01100">
    <property type="entry name" value="SHIKIMTKNASE"/>
</dbReference>
<evidence type="ECO:0000256" key="6">
    <source>
        <dbReference type="ARBA" id="ARBA00023141"/>
    </source>
</evidence>
<dbReference type="EMBL" id="CAFBOP010000004">
    <property type="protein sequence ID" value="CAB4978233.1"/>
    <property type="molecule type" value="Genomic_DNA"/>
</dbReference>
<evidence type="ECO:0000256" key="5">
    <source>
        <dbReference type="ARBA" id="ARBA00022840"/>
    </source>
</evidence>
<evidence type="ECO:0000313" key="7">
    <source>
        <dbReference type="EMBL" id="CAB4780174.1"/>
    </source>
</evidence>
<keyword evidence="6" id="KW-0057">Aromatic amino acid biosynthesis</keyword>
<dbReference type="InterPro" id="IPR031322">
    <property type="entry name" value="Shikimate/glucono_kinase"/>
</dbReference>
<evidence type="ECO:0000313" key="8">
    <source>
        <dbReference type="EMBL" id="CAB4906796.1"/>
    </source>
</evidence>
<dbReference type="CDD" id="cd00464">
    <property type="entry name" value="SK"/>
    <property type="match status" value="1"/>
</dbReference>
<dbReference type="EMBL" id="CAFBMN010000049">
    <property type="protein sequence ID" value="CAB4906796.1"/>
    <property type="molecule type" value="Genomic_DNA"/>
</dbReference>
<dbReference type="GO" id="GO:0005829">
    <property type="term" value="C:cytosol"/>
    <property type="evidence" value="ECO:0007669"/>
    <property type="project" value="TreeGrafter"/>
</dbReference>
<dbReference type="SUPFAM" id="SSF52540">
    <property type="entry name" value="P-loop containing nucleoside triphosphate hydrolases"/>
    <property type="match status" value="1"/>
</dbReference>
<keyword evidence="3" id="KW-0547">Nucleotide-binding</keyword>
<evidence type="ECO:0000313" key="10">
    <source>
        <dbReference type="EMBL" id="CAB5007299.1"/>
    </source>
</evidence>
<dbReference type="GO" id="GO:0004765">
    <property type="term" value="F:shikimate kinase activity"/>
    <property type="evidence" value="ECO:0007669"/>
    <property type="project" value="TreeGrafter"/>
</dbReference>
<keyword evidence="2" id="KW-0808">Transferase</keyword>
<protein>
    <submittedName>
        <fullName evidence="10">Unannotated protein</fullName>
    </submittedName>
</protein>
<dbReference type="GO" id="GO:0009073">
    <property type="term" value="P:aromatic amino acid family biosynthetic process"/>
    <property type="evidence" value="ECO:0007669"/>
    <property type="project" value="UniProtKB-KW"/>
</dbReference>
<dbReference type="GO" id="GO:0005524">
    <property type="term" value="F:ATP binding"/>
    <property type="evidence" value="ECO:0007669"/>
    <property type="project" value="UniProtKB-KW"/>
</dbReference>
<reference evidence="10" key="1">
    <citation type="submission" date="2020-05" db="EMBL/GenBank/DDBJ databases">
        <authorList>
            <person name="Chiriac C."/>
            <person name="Salcher M."/>
            <person name="Ghai R."/>
            <person name="Kavagutti S V."/>
        </authorList>
    </citation>
    <scope>NUCLEOTIDE SEQUENCE</scope>
</reference>
<accession>A0A6J7PUL9</accession>
<dbReference type="HAMAP" id="MF_00109">
    <property type="entry name" value="Shikimate_kinase"/>
    <property type="match status" value="1"/>
</dbReference>
<dbReference type="EMBL" id="CAFAAC010000007">
    <property type="protein sequence ID" value="CAB4780174.1"/>
    <property type="molecule type" value="Genomic_DNA"/>
</dbReference>
<gene>
    <name evidence="7" type="ORF">UFOPK2967_00233</name>
    <name evidence="8" type="ORF">UFOPK3587_00830</name>
    <name evidence="9" type="ORF">UFOPK3984_00224</name>
    <name evidence="10" type="ORF">UFOPK4114_00034</name>
</gene>
<dbReference type="EMBL" id="CAFBPP010000001">
    <property type="protein sequence ID" value="CAB5007299.1"/>
    <property type="molecule type" value="Genomic_DNA"/>
</dbReference>
<name>A0A6J7PUL9_9ZZZZ</name>
<dbReference type="AlphaFoldDB" id="A0A6J7PUL9"/>
<evidence type="ECO:0000256" key="2">
    <source>
        <dbReference type="ARBA" id="ARBA00022679"/>
    </source>
</evidence>
<keyword evidence="1" id="KW-0028">Amino-acid biosynthesis</keyword>
<proteinExistence type="inferred from homology"/>
<dbReference type="PANTHER" id="PTHR21087">
    <property type="entry name" value="SHIKIMATE KINASE"/>
    <property type="match status" value="1"/>
</dbReference>
<keyword evidence="5" id="KW-0067">ATP-binding</keyword>
<dbReference type="Pfam" id="PF01202">
    <property type="entry name" value="SKI"/>
    <property type="match status" value="1"/>
</dbReference>
<evidence type="ECO:0000256" key="3">
    <source>
        <dbReference type="ARBA" id="ARBA00022741"/>
    </source>
</evidence>
<sequence length="173" mass="18826">MTAAIVLIGPPGAGKTSVGRALAKISSLPFVDTDVLIEKDQGKSISEIFVDDGEGYFRAVEERICLEILHESSGIISLGGGAPLSANVQNALKSSTMQIVFLDVSLSVAAPRIGFNRDRPLLLNNPRQQWQILMDRRRPIYEEVATLKIEVGQLSVAAICDEILQKIGTPWLR</sequence>
<dbReference type="InterPro" id="IPR000623">
    <property type="entry name" value="Shikimate_kinase/TSH1"/>
</dbReference>
<dbReference type="PANTHER" id="PTHR21087:SF16">
    <property type="entry name" value="SHIKIMATE KINASE 1, CHLOROPLASTIC"/>
    <property type="match status" value="1"/>
</dbReference>
<keyword evidence="4" id="KW-0418">Kinase</keyword>